<dbReference type="GO" id="GO:0004713">
    <property type="term" value="F:protein tyrosine kinase activity"/>
    <property type="evidence" value="ECO:0007669"/>
    <property type="project" value="TreeGrafter"/>
</dbReference>
<dbReference type="PANTHER" id="PTHR32309">
    <property type="entry name" value="TYROSINE-PROTEIN KINASE"/>
    <property type="match status" value="1"/>
</dbReference>
<keyword evidence="4" id="KW-1185">Reference proteome</keyword>
<gene>
    <name evidence="3" type="ORF">SAMN05216167_103415</name>
</gene>
<feature type="transmembrane region" description="Helical" evidence="2">
    <location>
        <begin position="469"/>
        <end position="492"/>
    </location>
</feature>
<proteinExistence type="predicted"/>
<organism evidence="3 4">
    <name type="scientific">Spirosoma endophyticum</name>
    <dbReference type="NCBI Taxonomy" id="662367"/>
    <lineage>
        <taxon>Bacteria</taxon>
        <taxon>Pseudomonadati</taxon>
        <taxon>Bacteroidota</taxon>
        <taxon>Cytophagia</taxon>
        <taxon>Cytophagales</taxon>
        <taxon>Cytophagaceae</taxon>
        <taxon>Spirosoma</taxon>
    </lineage>
</organism>
<dbReference type="SUPFAM" id="SSF52540">
    <property type="entry name" value="P-loop containing nucleoside triphosphate hydrolases"/>
    <property type="match status" value="1"/>
</dbReference>
<keyword evidence="1" id="KW-0175">Coiled coil</keyword>
<dbReference type="AlphaFoldDB" id="A0A1I1PSC7"/>
<dbReference type="InterPro" id="IPR050445">
    <property type="entry name" value="Bact_polysacc_biosynth/exp"/>
</dbReference>
<keyword evidence="2" id="KW-1133">Transmembrane helix</keyword>
<evidence type="ECO:0000313" key="3">
    <source>
        <dbReference type="EMBL" id="SFD12739.1"/>
    </source>
</evidence>
<feature type="transmembrane region" description="Helical" evidence="2">
    <location>
        <begin position="14"/>
        <end position="32"/>
    </location>
</feature>
<evidence type="ECO:0000256" key="1">
    <source>
        <dbReference type="SAM" id="Coils"/>
    </source>
</evidence>
<dbReference type="InterPro" id="IPR027417">
    <property type="entry name" value="P-loop_NTPase"/>
</dbReference>
<accession>A0A1I1PSC7</accession>
<dbReference type="Proteomes" id="UP000198598">
    <property type="component" value="Unassembled WGS sequence"/>
</dbReference>
<dbReference type="PANTHER" id="PTHR32309:SF13">
    <property type="entry name" value="FERRIC ENTEROBACTIN TRANSPORT PROTEIN FEPE"/>
    <property type="match status" value="1"/>
</dbReference>
<name>A0A1I1PSC7_9BACT</name>
<keyword evidence="2" id="KW-0812">Transmembrane</keyword>
<feature type="coiled-coil region" evidence="1">
    <location>
        <begin position="223"/>
        <end position="250"/>
    </location>
</feature>
<evidence type="ECO:0000256" key="2">
    <source>
        <dbReference type="SAM" id="Phobius"/>
    </source>
</evidence>
<dbReference type="GO" id="GO:0005886">
    <property type="term" value="C:plasma membrane"/>
    <property type="evidence" value="ECO:0007669"/>
    <property type="project" value="TreeGrafter"/>
</dbReference>
<evidence type="ECO:0000313" key="4">
    <source>
        <dbReference type="Proteomes" id="UP000198598"/>
    </source>
</evidence>
<dbReference type="EMBL" id="FOLQ01000003">
    <property type="protein sequence ID" value="SFD12739.1"/>
    <property type="molecule type" value="Genomic_DNA"/>
</dbReference>
<dbReference type="STRING" id="662367.SAMN05216167_103415"/>
<protein>
    <submittedName>
        <fullName evidence="3">Uncharacterized protein involved in exopolysaccharide biosynthesis</fullName>
    </submittedName>
</protein>
<dbReference type="RefSeq" id="WP_177236560.1">
    <property type="nucleotide sequence ID" value="NZ_FOLQ01000003.1"/>
</dbReference>
<keyword evidence="2" id="KW-0472">Membrane</keyword>
<dbReference type="Gene3D" id="3.40.50.300">
    <property type="entry name" value="P-loop containing nucleotide triphosphate hydrolases"/>
    <property type="match status" value="1"/>
</dbReference>
<reference evidence="3 4" key="1">
    <citation type="submission" date="2016-10" db="EMBL/GenBank/DDBJ databases">
        <authorList>
            <person name="de Groot N.N."/>
        </authorList>
    </citation>
    <scope>NUCLEOTIDE SEQUENCE [LARGE SCALE GENOMIC DNA]</scope>
    <source>
        <strain evidence="3 4">DSM 26130</strain>
    </source>
</reference>
<sequence length="744" mass="83449">MTLQGLGRLLKQHLIWFILFPCLAAGTVYYFMRNETKVYKAKATLYTGITSGYSIRSAEVGSNVDFSAISNAFDNILTTLTSNQTLYYVGVRMLSDHLQLTKPTVEQLSPASFQQLQQAIPASLRQSLIRPGDPDYTRRRIDSLAQSKTDNPIKALLLNPNSYYSADYIGKKLKASRKNASDMLDIEYEAGDPAVTQQTLTLAINELNDRYTSLKRGETNPVIKYYQDKEKAAKRQLDNAEAKLRAFNVQHNVLNFEDELKTRSATRDALIAEYNTEVMRNQAAKAAMNALNQRMTQGGSLLKINTALTDKQAELTMAETQLINARTNGQPQAVLDQYQAKINKASVELQQIAQNYFAADNSADAIPKAKLINEWLAKVLEFEESGARMGVVKKRLDDYQAESINFPPLESEQRQLTREMTVAEKDYLSLIQSLNQANTHRQDIAIDGAMSVLDPPNFPYAAQPSKRMLFTLIGAGVGLVIALLLAAIRFWADKRVNSLEEAEQRIGHPITASFPTVKKFAVNSRASRAAVSMFEQLGNAINIDIEQRQTSTRPPLITLFSIRSGQGKTWFAHGLARLYAESGEQVAYYYPQQSETDRKFEQDGITFFPYELHPNFMNVREPEDLLPSEDPLTINSFSKIILELPALIGSPIPLHLVNRSAVSLMILTVHTIWSRRDKQLYELYAKAVRHPILIALNKVDGSDADGPTLKDIEQGLTRTKRYAEPNVVTHRVGANETILDQQTK</sequence>